<organism evidence="2 3">
    <name type="scientific">Planktosalinus lacus</name>
    <dbReference type="NCBI Taxonomy" id="1526573"/>
    <lineage>
        <taxon>Bacteria</taxon>
        <taxon>Pseudomonadati</taxon>
        <taxon>Bacteroidota</taxon>
        <taxon>Flavobacteriia</taxon>
        <taxon>Flavobacteriales</taxon>
        <taxon>Flavobacteriaceae</taxon>
        <taxon>Planktosalinus</taxon>
    </lineage>
</organism>
<reference evidence="2" key="2">
    <citation type="submission" date="2020-09" db="EMBL/GenBank/DDBJ databases">
        <authorList>
            <person name="Sun Q."/>
            <person name="Zhou Y."/>
        </authorList>
    </citation>
    <scope>NUCLEOTIDE SEQUENCE</scope>
    <source>
        <strain evidence="2">CGMCC 1.12924</strain>
    </source>
</reference>
<evidence type="ECO:0000313" key="2">
    <source>
        <dbReference type="EMBL" id="GGD84021.1"/>
    </source>
</evidence>
<evidence type="ECO:0000256" key="1">
    <source>
        <dbReference type="SAM" id="SignalP"/>
    </source>
</evidence>
<dbReference type="EMBL" id="BMGK01000002">
    <property type="protein sequence ID" value="GGD84021.1"/>
    <property type="molecule type" value="Genomic_DNA"/>
</dbReference>
<dbReference type="AlphaFoldDB" id="A0A8J2V8A1"/>
<protein>
    <recommendedName>
        <fullName evidence="4">Lipocalin-like domain-containing protein</fullName>
    </recommendedName>
</protein>
<name>A0A8J2V8A1_9FLAO</name>
<feature type="signal peptide" evidence="1">
    <location>
        <begin position="1"/>
        <end position="19"/>
    </location>
</feature>
<dbReference type="PROSITE" id="PS51257">
    <property type="entry name" value="PROKAR_LIPOPROTEIN"/>
    <property type="match status" value="1"/>
</dbReference>
<proteinExistence type="predicted"/>
<keyword evidence="1" id="KW-0732">Signal</keyword>
<sequence length="139" mass="15999">MRPSISFLLLLILTSCAQGVDKNDLKNINGYWEIEEVTLPSGEKKSYTVNTLIDYFELEGTKGFRKKVAPQLDGTFKTTEDEEAIEVLFEGSEAILLYSTPFHKWKETILKADENQLVLKNENEVVYTYKQYEPINLPQ</sequence>
<evidence type="ECO:0000313" key="3">
    <source>
        <dbReference type="Proteomes" id="UP000652231"/>
    </source>
</evidence>
<reference evidence="2" key="1">
    <citation type="journal article" date="2014" name="Int. J. Syst. Evol. Microbiol.">
        <title>Complete genome sequence of Corynebacterium casei LMG S-19264T (=DSM 44701T), isolated from a smear-ripened cheese.</title>
        <authorList>
            <consortium name="US DOE Joint Genome Institute (JGI-PGF)"/>
            <person name="Walter F."/>
            <person name="Albersmeier A."/>
            <person name="Kalinowski J."/>
            <person name="Ruckert C."/>
        </authorList>
    </citation>
    <scope>NUCLEOTIDE SEQUENCE</scope>
    <source>
        <strain evidence="2">CGMCC 1.12924</strain>
    </source>
</reference>
<dbReference type="Proteomes" id="UP000652231">
    <property type="component" value="Unassembled WGS sequence"/>
</dbReference>
<dbReference type="RefSeq" id="WP_188439184.1">
    <property type="nucleotide sequence ID" value="NZ_BMGK01000002.1"/>
</dbReference>
<comment type="caution">
    <text evidence="2">The sequence shown here is derived from an EMBL/GenBank/DDBJ whole genome shotgun (WGS) entry which is preliminary data.</text>
</comment>
<evidence type="ECO:0008006" key="4">
    <source>
        <dbReference type="Google" id="ProtNLM"/>
    </source>
</evidence>
<feature type="chain" id="PRO_5035271128" description="Lipocalin-like domain-containing protein" evidence="1">
    <location>
        <begin position="20"/>
        <end position="139"/>
    </location>
</feature>
<keyword evidence="3" id="KW-1185">Reference proteome</keyword>
<gene>
    <name evidence="2" type="ORF">GCM10011312_05050</name>
</gene>
<accession>A0A8J2V8A1</accession>